<dbReference type="Pfam" id="PF00561">
    <property type="entry name" value="Abhydrolase_1"/>
    <property type="match status" value="1"/>
</dbReference>
<feature type="signal peptide" evidence="3">
    <location>
        <begin position="1"/>
        <end position="23"/>
    </location>
</feature>
<evidence type="ECO:0000259" key="4">
    <source>
        <dbReference type="Pfam" id="PF00561"/>
    </source>
</evidence>
<dbReference type="EMBL" id="OU015430">
    <property type="protein sequence ID" value="CAG4974880.1"/>
    <property type="molecule type" value="Genomic_DNA"/>
</dbReference>
<dbReference type="InterPro" id="IPR002410">
    <property type="entry name" value="Peptidase_S33"/>
</dbReference>
<accession>A0ABN7QX43</accession>
<protein>
    <recommendedName>
        <fullName evidence="4">AB hydrolase-1 domain-containing protein</fullName>
    </recommendedName>
</protein>
<organism evidence="5 6">
    <name type="scientific">Novilysobacter luteus</name>
    <dbReference type="NCBI Taxonomy" id="2822368"/>
    <lineage>
        <taxon>Bacteria</taxon>
        <taxon>Pseudomonadati</taxon>
        <taxon>Pseudomonadota</taxon>
        <taxon>Gammaproteobacteria</taxon>
        <taxon>Lysobacterales</taxon>
        <taxon>Lysobacteraceae</taxon>
        <taxon>Novilysobacter</taxon>
    </lineage>
</organism>
<dbReference type="InterPro" id="IPR029058">
    <property type="entry name" value="AB_hydrolase_fold"/>
</dbReference>
<feature type="chain" id="PRO_5046179274" description="AB hydrolase-1 domain-containing protein" evidence="3">
    <location>
        <begin position="24"/>
        <end position="390"/>
    </location>
</feature>
<dbReference type="PANTHER" id="PTHR43798">
    <property type="entry name" value="MONOACYLGLYCEROL LIPASE"/>
    <property type="match status" value="1"/>
</dbReference>
<sequence>MRKACFPTVAMAALSLCLSNALAAPPPATSAYSPDCGELCGKMRQVVQDLTRIDTPGGVQETYKTRIGGIDQWINIRGHDRDNPVLLFVHGGPASPAMPTAWQFQRPLEEYFTVVHYDQRGAGKTYRENDPEALADTIRIDSYVDDAIEIADHVRERLGKDRLVLVGHSWGTIVATRAALRRPDLFHAYVGIGQVINTRLNEQLSFDYGLRRAREEGNAEAVSEMEAIAPYPGDQPITRERIIVARKWPQHYGGMTAYRAESPYYHRGPWLSPDYSAADVRAIDDGNGFTLWRVLPEFLAVDFSGVDTFPIPVVMLMGRHDYTTPSAPTAAWIDAVEAPCKAGVWFERSAHMVPWEEPGKTLVTLLETVHPIATGGGCPASMQPDGPARR</sequence>
<dbReference type="InterPro" id="IPR050266">
    <property type="entry name" value="AB_hydrolase_sf"/>
</dbReference>
<dbReference type="InterPro" id="IPR000073">
    <property type="entry name" value="AB_hydrolase_1"/>
</dbReference>
<dbReference type="RefSeq" id="WP_251370559.1">
    <property type="nucleotide sequence ID" value="NZ_OU015430.1"/>
</dbReference>
<dbReference type="Proteomes" id="UP000680116">
    <property type="component" value="Chromosome"/>
</dbReference>
<dbReference type="Gene3D" id="3.40.50.1820">
    <property type="entry name" value="alpha/beta hydrolase"/>
    <property type="match status" value="1"/>
</dbReference>
<dbReference type="SUPFAM" id="SSF53474">
    <property type="entry name" value="alpha/beta-Hydrolases"/>
    <property type="match status" value="1"/>
</dbReference>
<keyword evidence="3" id="KW-0732">Signal</keyword>
<evidence type="ECO:0000256" key="2">
    <source>
        <dbReference type="ARBA" id="ARBA00022801"/>
    </source>
</evidence>
<gene>
    <name evidence="5" type="ORF">LYB30171_01772</name>
</gene>
<evidence type="ECO:0000313" key="6">
    <source>
        <dbReference type="Proteomes" id="UP000680116"/>
    </source>
</evidence>
<evidence type="ECO:0000256" key="3">
    <source>
        <dbReference type="SAM" id="SignalP"/>
    </source>
</evidence>
<evidence type="ECO:0000256" key="1">
    <source>
        <dbReference type="ARBA" id="ARBA00010088"/>
    </source>
</evidence>
<feature type="domain" description="AB hydrolase-1" evidence="4">
    <location>
        <begin position="84"/>
        <end position="214"/>
    </location>
</feature>
<dbReference type="PRINTS" id="PR00793">
    <property type="entry name" value="PROAMNOPTASE"/>
</dbReference>
<keyword evidence="6" id="KW-1185">Reference proteome</keyword>
<reference evidence="5 6" key="1">
    <citation type="submission" date="2021-04" db="EMBL/GenBank/DDBJ databases">
        <authorList>
            <person name="Rodrigo-Torres L."/>
            <person name="Arahal R. D."/>
            <person name="Lucena T."/>
        </authorList>
    </citation>
    <scope>NUCLEOTIDE SEQUENCE [LARGE SCALE GENOMIC DNA]</scope>
    <source>
        <strain evidence="5 6">CECT 30171</strain>
    </source>
</reference>
<name>A0ABN7QX43_9GAMM</name>
<proteinExistence type="inferred from homology"/>
<evidence type="ECO:0000313" key="5">
    <source>
        <dbReference type="EMBL" id="CAG4974880.1"/>
    </source>
</evidence>
<keyword evidence="2" id="KW-0378">Hydrolase</keyword>
<comment type="similarity">
    <text evidence="1">Belongs to the peptidase S33 family.</text>
</comment>
<dbReference type="PANTHER" id="PTHR43798:SF33">
    <property type="entry name" value="HYDROLASE, PUTATIVE (AFU_ORTHOLOGUE AFUA_2G14860)-RELATED"/>
    <property type="match status" value="1"/>
</dbReference>